<organism evidence="3 4">
    <name type="scientific">Avibacterium paragallinarum</name>
    <name type="common">Haemophilus gallinarum</name>
    <dbReference type="NCBI Taxonomy" id="728"/>
    <lineage>
        <taxon>Bacteria</taxon>
        <taxon>Pseudomonadati</taxon>
        <taxon>Pseudomonadota</taxon>
        <taxon>Gammaproteobacteria</taxon>
        <taxon>Pasteurellales</taxon>
        <taxon>Pasteurellaceae</taxon>
        <taxon>Avibacterium</taxon>
    </lineage>
</organism>
<dbReference type="GO" id="GO:0016829">
    <property type="term" value="F:lyase activity"/>
    <property type="evidence" value="ECO:0007669"/>
    <property type="project" value="UniProtKB-KW"/>
</dbReference>
<dbReference type="PANTHER" id="PTHR10683:SF40">
    <property type="entry name" value="FRUCTOSE-6-PHOSPHATE ALDOLASE 1-RELATED"/>
    <property type="match status" value="1"/>
</dbReference>
<dbReference type="EC" id="4.1.2.-" evidence="3"/>
<dbReference type="InterPro" id="IPR001585">
    <property type="entry name" value="TAL/FSA"/>
</dbReference>
<evidence type="ECO:0000256" key="2">
    <source>
        <dbReference type="ARBA" id="ARBA00023270"/>
    </source>
</evidence>
<proteinExistence type="predicted"/>
<evidence type="ECO:0000313" key="3">
    <source>
        <dbReference type="EMBL" id="MEE6113100.1"/>
    </source>
</evidence>
<evidence type="ECO:0000256" key="1">
    <source>
        <dbReference type="ARBA" id="ARBA00004496"/>
    </source>
</evidence>
<keyword evidence="3" id="KW-0456">Lyase</keyword>
<dbReference type="EMBL" id="JAMDKS010000015">
    <property type="protein sequence ID" value="MEE6113100.1"/>
    <property type="molecule type" value="Genomic_DNA"/>
</dbReference>
<dbReference type="InterPro" id="IPR013785">
    <property type="entry name" value="Aldolase_TIM"/>
</dbReference>
<gene>
    <name evidence="3" type="ORF">M5S25_07825</name>
</gene>
<dbReference type="PANTHER" id="PTHR10683">
    <property type="entry name" value="TRANSALDOLASE"/>
    <property type="match status" value="1"/>
</dbReference>
<accession>A0ABU7QR88</accession>
<dbReference type="Pfam" id="PF00923">
    <property type="entry name" value="TAL_FSA"/>
    <property type="match status" value="1"/>
</dbReference>
<keyword evidence="4" id="KW-1185">Reference proteome</keyword>
<dbReference type="Proteomes" id="UP001352533">
    <property type="component" value="Unassembled WGS sequence"/>
</dbReference>
<dbReference type="InterPro" id="IPR033919">
    <property type="entry name" value="TSA/FSA_arc/bac"/>
</dbReference>
<evidence type="ECO:0000313" key="4">
    <source>
        <dbReference type="Proteomes" id="UP001352533"/>
    </source>
</evidence>
<name>A0ABU7QR88_AVIPA</name>
<dbReference type="Gene3D" id="3.20.20.70">
    <property type="entry name" value="Aldolase class I"/>
    <property type="match status" value="1"/>
</dbReference>
<dbReference type="PROSITE" id="PS01054">
    <property type="entry name" value="TRANSALDOLASE_1"/>
    <property type="match status" value="1"/>
</dbReference>
<dbReference type="PROSITE" id="PS00958">
    <property type="entry name" value="TRANSALDOLASE_2"/>
    <property type="match status" value="1"/>
</dbReference>
<comment type="subcellular location">
    <subcellularLocation>
        <location evidence="1">Cytoplasm</location>
    </subcellularLocation>
</comment>
<dbReference type="SUPFAM" id="SSF51569">
    <property type="entry name" value="Aldolase"/>
    <property type="match status" value="1"/>
</dbReference>
<protein>
    <submittedName>
        <fullName evidence="3">Fructose-6-phosphate aldolase</fullName>
        <ecNumber evidence="3">4.1.2.-</ecNumber>
    </submittedName>
</protein>
<dbReference type="CDD" id="cd00956">
    <property type="entry name" value="Transaldolase_FSA"/>
    <property type="match status" value="1"/>
</dbReference>
<keyword evidence="2" id="KW-0704">Schiff base</keyword>
<dbReference type="InterPro" id="IPR018225">
    <property type="entry name" value="Transaldolase_AS"/>
</dbReference>
<sequence length="221" mass="24318">MEFYLDTADTVQVRQFIRSLPLSGVTTNPSLVAKVRRPLSDILNELRDMLGEKTRLFVQILANHPDKMVEEAIKLSEQHRNLVIKIPVTLSGLEAIKQLTAQNIPTLGTAVYGAGQGFLAALAGASYIAPYVNRIDSQGGSGVLVTQELNQLITQHCPNTQVLAASFKTPRQVLDCLLTGCSAITISPDLALQFLSDPAVFYAIEQFEQDWQQAFNQTFIE</sequence>
<comment type="caution">
    <text evidence="3">The sequence shown here is derived from an EMBL/GenBank/DDBJ whole genome shotgun (WGS) entry which is preliminary data.</text>
</comment>
<dbReference type="NCBIfam" id="NF009296">
    <property type="entry name" value="PRK12653.1"/>
    <property type="match status" value="1"/>
</dbReference>
<reference evidence="3 4" key="1">
    <citation type="journal article" date="2022" name="Front. Microbiol.">
        <title>Commensal bacteria contribute to the growth of multidrug-resistant Avibacterium paragallinarum in chickens.</title>
        <authorList>
            <person name="Zhu J."/>
            <person name="Chen Y."/>
            <person name="Wu Y."/>
            <person name="Wang Y."/>
            <person name="Zhu K."/>
        </authorList>
    </citation>
    <scope>NUCLEOTIDE SEQUENCE [LARGE SCALE GENOMIC DNA]</scope>
    <source>
        <strain evidence="3 4">AV12</strain>
    </source>
</reference>